<gene>
    <name evidence="2" type="ORF">METZ01_LOCUS391516</name>
</gene>
<proteinExistence type="predicted"/>
<dbReference type="AlphaFoldDB" id="A0A382UWL7"/>
<protein>
    <submittedName>
        <fullName evidence="2">Uncharacterized protein</fullName>
    </submittedName>
</protein>
<dbReference type="EMBL" id="UINC01147375">
    <property type="protein sequence ID" value="SVD38662.1"/>
    <property type="molecule type" value="Genomic_DNA"/>
</dbReference>
<name>A0A382UWL7_9ZZZZ</name>
<organism evidence="2">
    <name type="scientific">marine metagenome</name>
    <dbReference type="NCBI Taxonomy" id="408172"/>
    <lineage>
        <taxon>unclassified sequences</taxon>
        <taxon>metagenomes</taxon>
        <taxon>ecological metagenomes</taxon>
    </lineage>
</organism>
<keyword evidence="1" id="KW-0560">Oxidoreductase</keyword>
<reference evidence="2" key="1">
    <citation type="submission" date="2018-05" db="EMBL/GenBank/DDBJ databases">
        <authorList>
            <person name="Lanie J.A."/>
            <person name="Ng W.-L."/>
            <person name="Kazmierczak K.M."/>
            <person name="Andrzejewski T.M."/>
            <person name="Davidsen T.M."/>
            <person name="Wayne K.J."/>
            <person name="Tettelin H."/>
            <person name="Glass J.I."/>
            <person name="Rusch D."/>
            <person name="Podicherti R."/>
            <person name="Tsui H.-C.T."/>
            <person name="Winkler M.E."/>
        </authorList>
    </citation>
    <scope>NUCLEOTIDE SEQUENCE</scope>
</reference>
<dbReference type="Gene3D" id="3.10.20.440">
    <property type="entry name" value="2Fe-2S iron-sulphur cluster binding domain, sarcosine oxidase, alpha subunit, N-terminal domain"/>
    <property type="match status" value="1"/>
</dbReference>
<dbReference type="Pfam" id="PF13510">
    <property type="entry name" value="Fer2_4"/>
    <property type="match status" value="1"/>
</dbReference>
<sequence length="140" mass="16047">MKQSNRLIGGLIDRGRTVSFSFNDQRFEGYPGDTLASALLANGQRLIARSFKYHRPRGIFSAGSEEPNALVELRRGAHLEPNTRATVTELYEGLEATSQNHRGSLRYDFLAVNDLLSPFLAAGFYYKTFMWPRSFWERFY</sequence>
<evidence type="ECO:0000313" key="2">
    <source>
        <dbReference type="EMBL" id="SVD38662.1"/>
    </source>
</evidence>
<dbReference type="GO" id="GO:0016491">
    <property type="term" value="F:oxidoreductase activity"/>
    <property type="evidence" value="ECO:0007669"/>
    <property type="project" value="UniProtKB-KW"/>
</dbReference>
<dbReference type="InterPro" id="IPR042204">
    <property type="entry name" value="2Fe-2S-bd_N"/>
</dbReference>
<feature type="non-terminal residue" evidence="2">
    <location>
        <position position="140"/>
    </location>
</feature>
<evidence type="ECO:0000256" key="1">
    <source>
        <dbReference type="ARBA" id="ARBA00023002"/>
    </source>
</evidence>
<accession>A0A382UWL7</accession>